<dbReference type="Gene3D" id="1.10.287.950">
    <property type="entry name" value="Methyl-accepting chemotaxis protein"/>
    <property type="match status" value="1"/>
</dbReference>
<feature type="transmembrane region" description="Helical" evidence="4">
    <location>
        <begin position="189"/>
        <end position="212"/>
    </location>
</feature>
<dbReference type="EMBL" id="BMYK01000024">
    <property type="protein sequence ID" value="GHC97447.1"/>
    <property type="molecule type" value="Genomic_DNA"/>
</dbReference>
<dbReference type="CDD" id="cd19411">
    <property type="entry name" value="MCP2201-like_sensor"/>
    <property type="match status" value="1"/>
</dbReference>
<reference evidence="8" key="1">
    <citation type="journal article" date="2019" name="Int. J. Syst. Evol. Microbiol.">
        <title>The Global Catalogue of Microorganisms (GCM) 10K type strain sequencing project: providing services to taxonomists for standard genome sequencing and annotation.</title>
        <authorList>
            <consortium name="The Broad Institute Genomics Platform"/>
            <consortium name="The Broad Institute Genome Sequencing Center for Infectious Disease"/>
            <person name="Wu L."/>
            <person name="Ma J."/>
        </authorList>
    </citation>
    <scope>NUCLEOTIDE SEQUENCE [LARGE SCALE GENOMIC DNA]</scope>
    <source>
        <strain evidence="8">KCTC 23314</strain>
    </source>
</reference>
<evidence type="ECO:0000256" key="1">
    <source>
        <dbReference type="ARBA" id="ARBA00022481"/>
    </source>
</evidence>
<proteinExistence type="inferred from homology"/>
<name>A0ABQ3G8Q9_9BURK</name>
<dbReference type="SUPFAM" id="SSF58104">
    <property type="entry name" value="Methyl-accepting chemotaxis protein (MCP) signaling domain"/>
    <property type="match status" value="1"/>
</dbReference>
<sequence length="523" mass="54449">MKSKGQMRVATKLSLAFGGILVLLCVIAVLSALRIDALNRATANILDKRYSMVKLSTAVDQGVSLQARALRDAILGGQNLQEVRSSLASVDKAVQENDAAMAQLQATVDTPKGEALMAAMKDTRAKYGRGRDEVLRMLKSGQDETAAAYVLETLRPAQAEFFSAIAAMVAFQTALMEQEAAKARADGQAAIRTTVGVALLAVLLAGVLGLWITRDLTRQLGGEPHDAMRIAGSIAQGDLGVPVPTRPGDAGSIMLALATMRQRLAEVVAQVRESSEHIATGSTQIATGNSDLSQRTEEQASNLQQTTASMEQLTGTVQQNADAARQANQMATAASTAAVEGGRMVGQVVATMQGIAASSRKIADIIGVIDGIAFQTNILALNAAVEAARAGEQGRGFAVVASEVRALAQRSAGAAKEIKQLIEDSVQQVEAGTQQVNDTGTSMEHIVAQAQRVSALIGEISDATAAQSSGIGQVGRAVNQLDQMTQQNVALVEQSAAAAEGLRAQATRLTQVVGIFRLGSAAA</sequence>
<evidence type="ECO:0000256" key="3">
    <source>
        <dbReference type="PROSITE-ProRule" id="PRU00284"/>
    </source>
</evidence>
<keyword evidence="3" id="KW-0807">Transducer</keyword>
<dbReference type="InterPro" id="IPR004090">
    <property type="entry name" value="Chemotax_Me-accpt_rcpt"/>
</dbReference>
<dbReference type="InterPro" id="IPR004089">
    <property type="entry name" value="MCPsignal_dom"/>
</dbReference>
<keyword evidence="4" id="KW-1133">Transmembrane helix</keyword>
<dbReference type="SMART" id="SM00283">
    <property type="entry name" value="MA"/>
    <property type="match status" value="1"/>
</dbReference>
<dbReference type="InterPro" id="IPR047347">
    <property type="entry name" value="YvaQ-like_sensor"/>
</dbReference>
<keyword evidence="1" id="KW-0488">Methylation</keyword>
<dbReference type="PROSITE" id="PS50111">
    <property type="entry name" value="CHEMOTAXIS_TRANSDUC_2"/>
    <property type="match status" value="1"/>
</dbReference>
<evidence type="ECO:0000313" key="7">
    <source>
        <dbReference type="EMBL" id="GHC97447.1"/>
    </source>
</evidence>
<evidence type="ECO:0000259" key="5">
    <source>
        <dbReference type="PROSITE" id="PS50111"/>
    </source>
</evidence>
<dbReference type="Pfam" id="PF00015">
    <property type="entry name" value="MCPsignal"/>
    <property type="match status" value="1"/>
</dbReference>
<dbReference type="PRINTS" id="PR00260">
    <property type="entry name" value="CHEMTRNSDUCR"/>
</dbReference>
<keyword evidence="8" id="KW-1185">Reference proteome</keyword>
<dbReference type="Pfam" id="PF12729">
    <property type="entry name" value="4HB_MCP_1"/>
    <property type="match status" value="1"/>
</dbReference>
<keyword evidence="4" id="KW-0472">Membrane</keyword>
<keyword evidence="4" id="KW-0812">Transmembrane</keyword>
<dbReference type="CDD" id="cd11386">
    <property type="entry name" value="MCP_signal"/>
    <property type="match status" value="1"/>
</dbReference>
<dbReference type="InterPro" id="IPR051310">
    <property type="entry name" value="MCP_chemotaxis"/>
</dbReference>
<gene>
    <name evidence="7" type="ORF">GCM10007320_52240</name>
</gene>
<protein>
    <submittedName>
        <fullName evidence="7">Methyl-accepting chemotaxis protein</fullName>
    </submittedName>
</protein>
<evidence type="ECO:0000259" key="6">
    <source>
        <dbReference type="PROSITE" id="PS50885"/>
    </source>
</evidence>
<comment type="caution">
    <text evidence="7">The sequence shown here is derived from an EMBL/GenBank/DDBJ whole genome shotgun (WGS) entry which is preliminary data.</text>
</comment>
<dbReference type="InterPro" id="IPR003660">
    <property type="entry name" value="HAMP_dom"/>
</dbReference>
<evidence type="ECO:0000256" key="2">
    <source>
        <dbReference type="ARBA" id="ARBA00029447"/>
    </source>
</evidence>
<dbReference type="PROSITE" id="PS50885">
    <property type="entry name" value="HAMP"/>
    <property type="match status" value="1"/>
</dbReference>
<dbReference type="Proteomes" id="UP000626210">
    <property type="component" value="Unassembled WGS sequence"/>
</dbReference>
<comment type="similarity">
    <text evidence="2">Belongs to the methyl-accepting chemotaxis (MCP) protein family.</text>
</comment>
<organism evidence="7 8">
    <name type="scientific">Pseudorhodoferax aquiterrae</name>
    <dbReference type="NCBI Taxonomy" id="747304"/>
    <lineage>
        <taxon>Bacteria</taxon>
        <taxon>Pseudomonadati</taxon>
        <taxon>Pseudomonadota</taxon>
        <taxon>Betaproteobacteria</taxon>
        <taxon>Burkholderiales</taxon>
        <taxon>Comamonadaceae</taxon>
    </lineage>
</organism>
<evidence type="ECO:0000256" key="4">
    <source>
        <dbReference type="SAM" id="Phobius"/>
    </source>
</evidence>
<dbReference type="PANTHER" id="PTHR43531:SF14">
    <property type="entry name" value="METHYL-ACCEPTING CHEMOTAXIS PROTEIN I-RELATED"/>
    <property type="match status" value="1"/>
</dbReference>
<accession>A0ABQ3G8Q9</accession>
<dbReference type="InterPro" id="IPR024478">
    <property type="entry name" value="HlyB_4HB_MCP"/>
</dbReference>
<feature type="domain" description="Methyl-accepting transducer" evidence="5">
    <location>
        <begin position="274"/>
        <end position="503"/>
    </location>
</feature>
<evidence type="ECO:0000313" key="8">
    <source>
        <dbReference type="Proteomes" id="UP000626210"/>
    </source>
</evidence>
<dbReference type="PANTHER" id="PTHR43531">
    <property type="entry name" value="PROTEIN ICFG"/>
    <property type="match status" value="1"/>
</dbReference>
<feature type="domain" description="HAMP" evidence="6">
    <location>
        <begin position="229"/>
        <end position="269"/>
    </location>
</feature>